<evidence type="ECO:0000313" key="3">
    <source>
        <dbReference type="EMBL" id="CAF1226101.1"/>
    </source>
</evidence>
<dbReference type="EMBL" id="CAJNOJ010000002">
    <property type="protein sequence ID" value="CAF0727592.1"/>
    <property type="molecule type" value="Genomic_DNA"/>
</dbReference>
<dbReference type="PANTHER" id="PTHR46282">
    <property type="entry name" value="LEUCINE-RICH MELANOCYTE DIFFERENTIATION-ASSOCIATED PROTEIN"/>
    <property type="match status" value="1"/>
</dbReference>
<feature type="region of interest" description="Disordered" evidence="1">
    <location>
        <begin position="35"/>
        <end position="66"/>
    </location>
</feature>
<proteinExistence type="predicted"/>
<reference evidence="3" key="1">
    <citation type="submission" date="2021-02" db="EMBL/GenBank/DDBJ databases">
        <authorList>
            <person name="Nowell W R."/>
        </authorList>
    </citation>
    <scope>NUCLEOTIDE SEQUENCE</scope>
</reference>
<keyword evidence="4" id="KW-1185">Reference proteome</keyword>
<dbReference type="InterPro" id="IPR043313">
    <property type="entry name" value="LRMDA"/>
</dbReference>
<protein>
    <submittedName>
        <fullName evidence="3">Uncharacterized protein</fullName>
    </submittedName>
</protein>
<dbReference type="EMBL" id="CAJNOR010001958">
    <property type="protein sequence ID" value="CAF1226101.1"/>
    <property type="molecule type" value="Genomic_DNA"/>
</dbReference>
<feature type="region of interest" description="Disordered" evidence="1">
    <location>
        <begin position="255"/>
        <end position="286"/>
    </location>
</feature>
<dbReference type="Gene3D" id="3.80.10.10">
    <property type="entry name" value="Ribonuclease Inhibitor"/>
    <property type="match status" value="1"/>
</dbReference>
<gene>
    <name evidence="2" type="ORF">EDS130_LOCUS845</name>
    <name evidence="3" type="ORF">XAT740_LOCUS24970</name>
</gene>
<evidence type="ECO:0000313" key="2">
    <source>
        <dbReference type="EMBL" id="CAF0727592.1"/>
    </source>
</evidence>
<evidence type="ECO:0000256" key="1">
    <source>
        <dbReference type="SAM" id="MobiDB-lite"/>
    </source>
</evidence>
<dbReference type="InterPro" id="IPR032675">
    <property type="entry name" value="LRR_dom_sf"/>
</dbReference>
<feature type="compositionally biased region" description="Polar residues" evidence="1">
    <location>
        <begin position="50"/>
        <end position="64"/>
    </location>
</feature>
<name>A0A814Y959_ADIRI</name>
<organism evidence="3 4">
    <name type="scientific">Adineta ricciae</name>
    <name type="common">Rotifer</name>
    <dbReference type="NCBI Taxonomy" id="249248"/>
    <lineage>
        <taxon>Eukaryota</taxon>
        <taxon>Metazoa</taxon>
        <taxon>Spiralia</taxon>
        <taxon>Gnathifera</taxon>
        <taxon>Rotifera</taxon>
        <taxon>Eurotatoria</taxon>
        <taxon>Bdelloidea</taxon>
        <taxon>Adinetida</taxon>
        <taxon>Adinetidae</taxon>
        <taxon>Adineta</taxon>
    </lineage>
</organism>
<evidence type="ECO:0000313" key="4">
    <source>
        <dbReference type="Proteomes" id="UP000663828"/>
    </source>
</evidence>
<sequence length="313" mass="35579">MHSLSCYFLLHHHFEALTISSNYISAYSGSVNNDIMSDEREGTDSIDSAEPQTENLSSDSTINPTDEENQFIYDEDSERLTCVGSTFDDIPQSIIDAYASRAKILDLSKNHFRSLGCVKHFPNLEELILDDNQLDDVHTRFPKLPNLQTLTLNKNLFQDIYKLVDQLRQAYPTLIYLSLLGNEACPYRISSVSSNGADLSPFAQGRLEEEYQRYRHLLIFRIPTLKFLDARDINANERRIATQLGDILYSIAETKQSQSNADDDDQKSSKKDLYSPLPSATNQSQTRTLFGKVRHTYNGEGSQGNKFLRDVDL</sequence>
<dbReference type="Proteomes" id="UP000663828">
    <property type="component" value="Unassembled WGS sequence"/>
</dbReference>
<dbReference type="OrthoDB" id="272149at2759"/>
<dbReference type="PANTHER" id="PTHR46282:SF2">
    <property type="entry name" value="LEUCINE-RICH MELANOCYTE DIFFERENTIATION-ASSOCIATED PROTEIN"/>
    <property type="match status" value="1"/>
</dbReference>
<dbReference type="AlphaFoldDB" id="A0A814Y959"/>
<dbReference type="Proteomes" id="UP000663852">
    <property type="component" value="Unassembled WGS sequence"/>
</dbReference>
<accession>A0A814Y959</accession>
<comment type="caution">
    <text evidence="3">The sequence shown here is derived from an EMBL/GenBank/DDBJ whole genome shotgun (WGS) entry which is preliminary data.</text>
</comment>
<dbReference type="SUPFAM" id="SSF52058">
    <property type="entry name" value="L domain-like"/>
    <property type="match status" value="1"/>
</dbReference>